<evidence type="ECO:0000313" key="4">
    <source>
        <dbReference type="EMBL" id="MBB6054241.1"/>
    </source>
</evidence>
<dbReference type="PANTHER" id="PTHR33937:SF1">
    <property type="entry name" value="IRON-MOLIBDENUM COFACTOR PROCESSING PROTEIN"/>
    <property type="match status" value="1"/>
</dbReference>
<comment type="caution">
    <text evidence="4">The sequence shown here is derived from an EMBL/GenBank/DDBJ whole genome shotgun (WGS) entry which is preliminary data.</text>
</comment>
<evidence type="ECO:0000313" key="5">
    <source>
        <dbReference type="Proteomes" id="UP000585721"/>
    </source>
</evidence>
<comment type="similarity">
    <text evidence="1">Belongs to the NifX/NifY family.</text>
</comment>
<dbReference type="InterPro" id="IPR051840">
    <property type="entry name" value="NifX/NifY_domain"/>
</dbReference>
<proteinExistence type="inferred from homology"/>
<feature type="domain" description="Dinitrogenase iron-molybdenum cofactor biosynthesis" evidence="3">
    <location>
        <begin position="105"/>
        <end position="195"/>
    </location>
</feature>
<dbReference type="PANTHER" id="PTHR33937">
    <property type="entry name" value="IRON-MOLYBDENUM PROTEIN-RELATED-RELATED"/>
    <property type="match status" value="1"/>
</dbReference>
<dbReference type="Pfam" id="PF02579">
    <property type="entry name" value="Nitro_FeMo-Co"/>
    <property type="match status" value="1"/>
</dbReference>
<dbReference type="InterPro" id="IPR003731">
    <property type="entry name" value="Di-Nase_FeMo-co_biosynth"/>
</dbReference>
<dbReference type="InterPro" id="IPR034169">
    <property type="entry name" value="NifX-like"/>
</dbReference>
<dbReference type="CDD" id="cd00853">
    <property type="entry name" value="NifX"/>
    <property type="match status" value="1"/>
</dbReference>
<sequence length="228" mass="25228">MKALLESQVYWRLIALAQAVPEVEQGILFDWISGALNGPLSTAQLEKLTVETLQSQAPAELAGFSNARWQVLLECLQGELPVHLDPKPAVAEADALRVAFSSNDGLHVNGHFGNCHLFFIYQVTGNGSQLIDIRHFVADESLEDNETRARLLHSCHLLFCEAIGGPAAARIIRHGIHPVKIKKDNRISTQLDALQELMQGQLPPWLAKALGRKDDLGKRFNDELSELE</sequence>
<reference evidence="4 5" key="1">
    <citation type="submission" date="2020-08" db="EMBL/GenBank/DDBJ databases">
        <title>Genomic Encyclopedia of Type Strains, Phase IV (KMG-IV): sequencing the most valuable type-strain genomes for metagenomic binning, comparative biology and taxonomic classification.</title>
        <authorList>
            <person name="Goeker M."/>
        </authorList>
    </citation>
    <scope>NUCLEOTIDE SEQUENCE [LARGE SCALE GENOMIC DNA]</scope>
    <source>
        <strain evidence="4 5">DSM 22975</strain>
    </source>
</reference>
<dbReference type="Gene3D" id="3.30.420.130">
    <property type="entry name" value="Dinitrogenase iron-molybdenum cofactor biosynthesis domain"/>
    <property type="match status" value="1"/>
</dbReference>
<gene>
    <name evidence="4" type="ORF">HNR75_000106</name>
</gene>
<keyword evidence="2" id="KW-0535">Nitrogen fixation</keyword>
<dbReference type="EMBL" id="JACHGR010000001">
    <property type="protein sequence ID" value="MBB6054241.1"/>
    <property type="molecule type" value="Genomic_DNA"/>
</dbReference>
<evidence type="ECO:0000259" key="3">
    <source>
        <dbReference type="Pfam" id="PF02579"/>
    </source>
</evidence>
<evidence type="ECO:0000256" key="2">
    <source>
        <dbReference type="ARBA" id="ARBA00023231"/>
    </source>
</evidence>
<protein>
    <submittedName>
        <fullName evidence="4">Nitrogen fixation protein NifX</fullName>
    </submittedName>
</protein>
<accession>A0A841GG60</accession>
<dbReference type="Proteomes" id="UP000585721">
    <property type="component" value="Unassembled WGS sequence"/>
</dbReference>
<dbReference type="InterPro" id="IPR036105">
    <property type="entry name" value="DiNase_FeMo-co_biosyn_sf"/>
</dbReference>
<dbReference type="AlphaFoldDB" id="A0A841GG60"/>
<evidence type="ECO:0000256" key="1">
    <source>
        <dbReference type="ARBA" id="ARBA00010285"/>
    </source>
</evidence>
<organism evidence="4 5">
    <name type="scientific">Tolumonas osonensis</name>
    <dbReference type="NCBI Taxonomy" id="675874"/>
    <lineage>
        <taxon>Bacteria</taxon>
        <taxon>Pseudomonadati</taxon>
        <taxon>Pseudomonadota</taxon>
        <taxon>Gammaproteobacteria</taxon>
        <taxon>Aeromonadales</taxon>
        <taxon>Aeromonadaceae</taxon>
        <taxon>Tolumonas</taxon>
    </lineage>
</organism>
<keyword evidence="5" id="KW-1185">Reference proteome</keyword>
<name>A0A841GG60_9GAMM</name>
<dbReference type="RefSeq" id="WP_188025068.1">
    <property type="nucleotide sequence ID" value="NZ_JACHGR010000001.1"/>
</dbReference>
<dbReference type="SUPFAM" id="SSF53146">
    <property type="entry name" value="Nitrogenase accessory factor-like"/>
    <property type="match status" value="1"/>
</dbReference>